<reference evidence="2 3" key="1">
    <citation type="submission" date="2014-12" db="EMBL/GenBank/DDBJ databases">
        <title>Complete genome sequence of Bifidobacterium longum subsp. infantis BT1.</title>
        <authorList>
            <person name="Kim J.F."/>
            <person name="Kwak M.-J."/>
        </authorList>
    </citation>
    <scope>NUCLEOTIDE SEQUENCE [LARGE SCALE GENOMIC DNA]</scope>
    <source>
        <strain evidence="2 3">BT1</strain>
    </source>
</reference>
<feature type="domain" description="HTH cro/C1-type" evidence="1">
    <location>
        <begin position="51"/>
        <end position="85"/>
    </location>
</feature>
<dbReference type="EMBL" id="CP010411">
    <property type="protein sequence ID" value="ALE09960.1"/>
    <property type="molecule type" value="Genomic_DNA"/>
</dbReference>
<dbReference type="AlphaFoldDB" id="A0A0M5KZS7"/>
<dbReference type="CDD" id="cd00093">
    <property type="entry name" value="HTH_XRE"/>
    <property type="match status" value="1"/>
</dbReference>
<dbReference type="PROSITE" id="PS50943">
    <property type="entry name" value="HTH_CROC1"/>
    <property type="match status" value="1"/>
</dbReference>
<gene>
    <name evidence="2" type="ORF">RY67_1960</name>
</gene>
<organism evidence="2 3">
    <name type="scientific">Bifidobacterium longum subsp. infantis</name>
    <dbReference type="NCBI Taxonomy" id="1682"/>
    <lineage>
        <taxon>Bacteria</taxon>
        <taxon>Bacillati</taxon>
        <taxon>Actinomycetota</taxon>
        <taxon>Actinomycetes</taxon>
        <taxon>Bifidobacteriales</taxon>
        <taxon>Bifidobacteriaceae</taxon>
        <taxon>Bifidobacterium</taxon>
    </lineage>
</organism>
<accession>A0A0M5KZS7</accession>
<dbReference type="InterPro" id="IPR001387">
    <property type="entry name" value="Cro/C1-type_HTH"/>
</dbReference>
<sequence length="106" mass="11802">MTVRKKDTDDPALRRVGAIIKRHRRELLDIKPSRQDFISEAECSGLRVGWISEKSLANIENGYNFPSLPTLYNLAIACQISPADLFGEVAGAFSAYDSTDDDPTDR</sequence>
<dbReference type="Gene3D" id="1.10.260.40">
    <property type="entry name" value="lambda repressor-like DNA-binding domains"/>
    <property type="match status" value="1"/>
</dbReference>
<dbReference type="PATRIC" id="fig|1682.24.peg.1907"/>
<evidence type="ECO:0000259" key="1">
    <source>
        <dbReference type="PROSITE" id="PS50943"/>
    </source>
</evidence>
<evidence type="ECO:0000313" key="2">
    <source>
        <dbReference type="EMBL" id="ALE09960.1"/>
    </source>
</evidence>
<dbReference type="Proteomes" id="UP000067206">
    <property type="component" value="Chromosome"/>
</dbReference>
<protein>
    <submittedName>
        <fullName evidence="2">XRE family transcriptional regulator</fullName>
    </submittedName>
</protein>
<dbReference type="SUPFAM" id="SSF47413">
    <property type="entry name" value="lambda repressor-like DNA-binding domains"/>
    <property type="match status" value="1"/>
</dbReference>
<dbReference type="GO" id="GO:0003677">
    <property type="term" value="F:DNA binding"/>
    <property type="evidence" value="ECO:0007669"/>
    <property type="project" value="InterPro"/>
</dbReference>
<dbReference type="RefSeq" id="WP_060621039.1">
    <property type="nucleotide sequence ID" value="NZ_CP010411.1"/>
</dbReference>
<proteinExistence type="predicted"/>
<evidence type="ECO:0000313" key="3">
    <source>
        <dbReference type="Proteomes" id="UP000067206"/>
    </source>
</evidence>
<dbReference type="InterPro" id="IPR010982">
    <property type="entry name" value="Lambda_DNA-bd_dom_sf"/>
</dbReference>
<name>A0A0M5KZS7_BIFLI</name>